<dbReference type="GO" id="GO:0030527">
    <property type="term" value="F:structural constituent of chromatin"/>
    <property type="evidence" value="ECO:0007669"/>
    <property type="project" value="InterPro"/>
</dbReference>
<evidence type="ECO:0000313" key="3">
    <source>
        <dbReference type="Proteomes" id="UP000035642"/>
    </source>
</evidence>
<evidence type="ECO:0000313" key="4">
    <source>
        <dbReference type="WBParaSite" id="ACAC_0000573701-mRNA-1"/>
    </source>
</evidence>
<dbReference type="GO" id="GO:0006334">
    <property type="term" value="P:nucleosome assembly"/>
    <property type="evidence" value="ECO:0007669"/>
    <property type="project" value="InterPro"/>
</dbReference>
<keyword evidence="1" id="KW-0539">Nucleus</keyword>
<dbReference type="InterPro" id="IPR036390">
    <property type="entry name" value="WH_DNA-bd_sf"/>
</dbReference>
<dbReference type="PRINTS" id="PR00624">
    <property type="entry name" value="HISTONEH5"/>
</dbReference>
<proteinExistence type="predicted"/>
<protein>
    <submittedName>
        <fullName evidence="4">Histone domain-containing protein</fullName>
    </submittedName>
</protein>
<dbReference type="SUPFAM" id="SSF46785">
    <property type="entry name" value="Winged helix' DNA-binding domain"/>
    <property type="match status" value="1"/>
</dbReference>
<feature type="compositionally biased region" description="Polar residues" evidence="2">
    <location>
        <begin position="1"/>
        <end position="12"/>
    </location>
</feature>
<reference evidence="4" key="2">
    <citation type="submission" date="2017-02" db="UniProtKB">
        <authorList>
            <consortium name="WormBaseParasite"/>
        </authorList>
    </citation>
    <scope>IDENTIFICATION</scope>
</reference>
<dbReference type="AlphaFoldDB" id="A0A0K0D6P2"/>
<reference evidence="3" key="1">
    <citation type="submission" date="2012-09" db="EMBL/GenBank/DDBJ databases">
        <authorList>
            <person name="Martin A.A."/>
        </authorList>
    </citation>
    <scope>NUCLEOTIDE SEQUENCE</scope>
</reference>
<evidence type="ECO:0000256" key="1">
    <source>
        <dbReference type="ARBA" id="ARBA00023242"/>
    </source>
</evidence>
<evidence type="ECO:0000256" key="2">
    <source>
        <dbReference type="SAM" id="MobiDB-lite"/>
    </source>
</evidence>
<sequence>MSDVATDSSTNVAKPSKPKAAKEAPSHPTYNAITRKAVSKLKENSGPSKAAILKYMMSCCKLGDIVTKVIFLPILPVKGSGASRNFRFGEKEFVSAAKNVTWFPACGKEADHRKKKRATGGKSIRKVHRSIANYKTKMIAHRRPDKKITASRKAMEKIIHEYYSDLF</sequence>
<dbReference type="InterPro" id="IPR036388">
    <property type="entry name" value="WH-like_DNA-bd_sf"/>
</dbReference>
<dbReference type="GO" id="GO:0000786">
    <property type="term" value="C:nucleosome"/>
    <property type="evidence" value="ECO:0007669"/>
    <property type="project" value="InterPro"/>
</dbReference>
<feature type="region of interest" description="Disordered" evidence="2">
    <location>
        <begin position="1"/>
        <end position="30"/>
    </location>
</feature>
<name>A0A0K0D6P2_ANGCA</name>
<accession>A0A0K0D6P2</accession>
<organism evidence="3 4">
    <name type="scientific">Angiostrongylus cantonensis</name>
    <name type="common">Rat lungworm</name>
    <dbReference type="NCBI Taxonomy" id="6313"/>
    <lineage>
        <taxon>Eukaryota</taxon>
        <taxon>Metazoa</taxon>
        <taxon>Ecdysozoa</taxon>
        <taxon>Nematoda</taxon>
        <taxon>Chromadorea</taxon>
        <taxon>Rhabditida</taxon>
        <taxon>Rhabditina</taxon>
        <taxon>Rhabditomorpha</taxon>
        <taxon>Strongyloidea</taxon>
        <taxon>Metastrongylidae</taxon>
        <taxon>Angiostrongylus</taxon>
    </lineage>
</organism>
<dbReference type="GO" id="GO:0003677">
    <property type="term" value="F:DNA binding"/>
    <property type="evidence" value="ECO:0007669"/>
    <property type="project" value="InterPro"/>
</dbReference>
<dbReference type="WBParaSite" id="ACAC_0000573701-mRNA-1">
    <property type="protein sequence ID" value="ACAC_0000573701-mRNA-1"/>
    <property type="gene ID" value="ACAC_0000573701"/>
</dbReference>
<dbReference type="Proteomes" id="UP000035642">
    <property type="component" value="Unassembled WGS sequence"/>
</dbReference>
<dbReference type="InterPro" id="IPR005819">
    <property type="entry name" value="H1/H5"/>
</dbReference>
<dbReference type="STRING" id="6313.A0A0K0D6P2"/>
<dbReference type="Gene3D" id="1.10.10.10">
    <property type="entry name" value="Winged helix-like DNA-binding domain superfamily/Winged helix DNA-binding domain"/>
    <property type="match status" value="1"/>
</dbReference>
<keyword evidence="3" id="KW-1185">Reference proteome</keyword>